<dbReference type="InterPro" id="IPR001330">
    <property type="entry name" value="Prenyltrans"/>
</dbReference>
<evidence type="ECO:0000256" key="2">
    <source>
        <dbReference type="ARBA" id="ARBA00010497"/>
    </source>
</evidence>
<dbReference type="InParanoid" id="F2SX40"/>
<comment type="similarity">
    <text evidence="2">Belongs to the protein prenyltransferase subunit beta family.</text>
</comment>
<evidence type="ECO:0000256" key="8">
    <source>
        <dbReference type="SAM" id="MobiDB-lite"/>
    </source>
</evidence>
<dbReference type="STRING" id="559305.F2SX40"/>
<evidence type="ECO:0000256" key="5">
    <source>
        <dbReference type="ARBA" id="ARBA00022723"/>
    </source>
</evidence>
<dbReference type="PANTHER" id="PTHR11774:SF6">
    <property type="entry name" value="PROTEIN FARNESYLTRANSFERASE SUBUNIT BETA"/>
    <property type="match status" value="1"/>
</dbReference>
<reference evidence="11" key="1">
    <citation type="journal article" date="2012" name="MBio">
        <title>Comparative genome analysis of Trichophyton rubrum and related dermatophytes reveals candidate genes involved in infection.</title>
        <authorList>
            <person name="Martinez D.A."/>
            <person name="Oliver B.G."/>
            <person name="Graeser Y."/>
            <person name="Goldberg J.M."/>
            <person name="Li W."/>
            <person name="Martinez-Rossi N.M."/>
            <person name="Monod M."/>
            <person name="Shelest E."/>
            <person name="Barton R.C."/>
            <person name="Birch E."/>
            <person name="Brakhage A.A."/>
            <person name="Chen Z."/>
            <person name="Gurr S.J."/>
            <person name="Heiman D."/>
            <person name="Heitman J."/>
            <person name="Kosti I."/>
            <person name="Rossi A."/>
            <person name="Saif S."/>
            <person name="Samalova M."/>
            <person name="Saunders C.W."/>
            <person name="Shea T."/>
            <person name="Summerbell R.C."/>
            <person name="Xu J."/>
            <person name="Young S."/>
            <person name="Zeng Q."/>
            <person name="Birren B.W."/>
            <person name="Cuomo C.A."/>
            <person name="White T.C."/>
        </authorList>
    </citation>
    <scope>NUCLEOTIDE SEQUENCE [LARGE SCALE GENOMIC DNA]</scope>
    <source>
        <strain evidence="11">ATCC MYA-4607 / CBS 118892</strain>
    </source>
</reference>
<evidence type="ECO:0000256" key="1">
    <source>
        <dbReference type="ARBA" id="ARBA00001947"/>
    </source>
</evidence>
<feature type="domain" description="Prenyltransferase alpha-alpha toroid" evidence="9">
    <location>
        <begin position="294"/>
        <end position="324"/>
    </location>
</feature>
<proteinExistence type="inferred from homology"/>
<dbReference type="eggNOG" id="KOG0365">
    <property type="taxonomic scope" value="Eukaryota"/>
</dbReference>
<dbReference type="GO" id="GO:0046872">
    <property type="term" value="F:metal ion binding"/>
    <property type="evidence" value="ECO:0007669"/>
    <property type="project" value="UniProtKB-KW"/>
</dbReference>
<dbReference type="RefSeq" id="XP_003232287.1">
    <property type="nucleotide sequence ID" value="XM_003232239.2"/>
</dbReference>
<dbReference type="OMA" id="HFHTGIA"/>
<feature type="domain" description="Prenyltransferase alpha-alpha toroid" evidence="9">
    <location>
        <begin position="84"/>
        <end position="288"/>
    </location>
</feature>
<dbReference type="Pfam" id="PF00432">
    <property type="entry name" value="Prenyltrans"/>
    <property type="match status" value="2"/>
</dbReference>
<evidence type="ECO:0000256" key="4">
    <source>
        <dbReference type="ARBA" id="ARBA00022679"/>
    </source>
</evidence>
<accession>F2SX40</accession>
<keyword evidence="5" id="KW-0479">Metal-binding</keyword>
<keyword evidence="3" id="KW-0637">Prenyltransferase</keyword>
<keyword evidence="4" id="KW-0808">Transferase</keyword>
<keyword evidence="6" id="KW-0677">Repeat</keyword>
<dbReference type="HOGENOM" id="CLU_028946_1_0_1"/>
<evidence type="ECO:0000313" key="11">
    <source>
        <dbReference type="Proteomes" id="UP000008864"/>
    </source>
</evidence>
<dbReference type="EMBL" id="GG700656">
    <property type="protein sequence ID" value="EGD90912.1"/>
    <property type="molecule type" value="Genomic_DNA"/>
</dbReference>
<evidence type="ECO:0000256" key="6">
    <source>
        <dbReference type="ARBA" id="ARBA00022737"/>
    </source>
</evidence>
<dbReference type="Gene3D" id="1.50.10.20">
    <property type="match status" value="2"/>
</dbReference>
<dbReference type="GO" id="GO:0004660">
    <property type="term" value="F:protein farnesyltransferase activity"/>
    <property type="evidence" value="ECO:0007669"/>
    <property type="project" value="TreeGrafter"/>
</dbReference>
<evidence type="ECO:0000256" key="3">
    <source>
        <dbReference type="ARBA" id="ARBA00022602"/>
    </source>
</evidence>
<name>F2SX40_TRIRC</name>
<protein>
    <recommendedName>
        <fullName evidence="9">Prenyltransferase alpha-alpha toroid domain-containing protein</fullName>
    </recommendedName>
</protein>
<sequence>MPTRKVVFPSSITSTKRTIEKKKQQQQKKQNMAIPALFATQPPLLDQLQTDTSRSQAEVVGRCVPFLRGEETGLPLNGHGVQSLARELHVEYLLDALGEYPGRFVGLDASRPWMVYWALTGLALLGEDVSGFRRRLVATAAPMQSGSGGFGGGHGQTAHCASSYAITLSLAMVGGQEAFTLIDRLACWRWLGQLKQADGGFQVSVGGEQDVRGAYCAMVMIALLDLPLELPLDAPARKAGLSLFTSGLPEYLARCQTYEGGFSGSPGTEAHGAYTYCAVACLCIMGHPRTMLRHVDSHHTCYTLAGLSSVQHKHVNTTNASSGSLEAAFGWMSSPLSINNDAAAADTVYEARDRLAALHPLFVIPHAAVDAIHSWCRANPISI</sequence>
<dbReference type="AlphaFoldDB" id="F2SX40"/>
<dbReference type="PANTHER" id="PTHR11774">
    <property type="entry name" value="GERANYLGERANYL TRANSFERASE TYPE BETA SUBUNIT"/>
    <property type="match status" value="1"/>
</dbReference>
<evidence type="ECO:0000256" key="7">
    <source>
        <dbReference type="ARBA" id="ARBA00022833"/>
    </source>
</evidence>
<comment type="cofactor">
    <cofactor evidence="1">
        <name>Zn(2+)</name>
        <dbReference type="ChEBI" id="CHEBI:29105"/>
    </cofactor>
</comment>
<evidence type="ECO:0000313" key="10">
    <source>
        <dbReference type="EMBL" id="EGD90912.1"/>
    </source>
</evidence>
<dbReference type="VEuPathDB" id="FungiDB:TERG_07136"/>
<keyword evidence="11" id="KW-1185">Reference proteome</keyword>
<dbReference type="OrthoDB" id="10261146at2759"/>
<dbReference type="SUPFAM" id="SSF48239">
    <property type="entry name" value="Terpenoid cyclases/Protein prenyltransferases"/>
    <property type="match status" value="1"/>
</dbReference>
<evidence type="ECO:0000259" key="9">
    <source>
        <dbReference type="Pfam" id="PF00432"/>
    </source>
</evidence>
<organism evidence="10 11">
    <name type="scientific">Trichophyton rubrum (strain ATCC MYA-4607 / CBS 118892)</name>
    <name type="common">Athlete's foot fungus</name>
    <dbReference type="NCBI Taxonomy" id="559305"/>
    <lineage>
        <taxon>Eukaryota</taxon>
        <taxon>Fungi</taxon>
        <taxon>Dikarya</taxon>
        <taxon>Ascomycota</taxon>
        <taxon>Pezizomycotina</taxon>
        <taxon>Eurotiomycetes</taxon>
        <taxon>Eurotiomycetidae</taxon>
        <taxon>Onygenales</taxon>
        <taxon>Arthrodermataceae</taxon>
        <taxon>Trichophyton</taxon>
    </lineage>
</organism>
<feature type="region of interest" description="Disordered" evidence="8">
    <location>
        <begin position="1"/>
        <end position="20"/>
    </location>
</feature>
<dbReference type="GeneID" id="10372068"/>
<dbReference type="InterPro" id="IPR045089">
    <property type="entry name" value="PGGT1B-like"/>
</dbReference>
<gene>
    <name evidence="10" type="ORF">TERG_07136</name>
</gene>
<keyword evidence="7" id="KW-0862">Zinc</keyword>
<dbReference type="GO" id="GO:0005965">
    <property type="term" value="C:protein farnesyltransferase complex"/>
    <property type="evidence" value="ECO:0007669"/>
    <property type="project" value="TreeGrafter"/>
</dbReference>
<dbReference type="InterPro" id="IPR008930">
    <property type="entry name" value="Terpenoid_cyclase/PrenylTrfase"/>
</dbReference>
<dbReference type="Proteomes" id="UP000008864">
    <property type="component" value="Unassembled WGS sequence"/>
</dbReference>